<evidence type="ECO:0000256" key="1">
    <source>
        <dbReference type="SAM" id="MobiDB-lite"/>
    </source>
</evidence>
<dbReference type="RefSeq" id="WP_109997407.1">
    <property type="nucleotide sequence ID" value="NZ_CP029619.1"/>
</dbReference>
<accession>A0A2Z3LHM5</accession>
<name>A0A2Z3LHM5_9BACT</name>
<reference evidence="2 3" key="1">
    <citation type="submission" date="2018-05" db="EMBL/GenBank/DDBJ databases">
        <title>Candidatus Cardinium hertigii Genome Assembly.</title>
        <authorList>
            <person name="Showmaker K.C."/>
            <person name="Walden K.O."/>
            <person name="Fields C.J."/>
            <person name="Lambert K.N."/>
            <person name="Hudson M.E."/>
        </authorList>
    </citation>
    <scope>NUCLEOTIDE SEQUENCE [LARGE SCALE GENOMIC DNA]</scope>
    <source>
        <strain evidence="3">cHgTN10</strain>
    </source>
</reference>
<proteinExistence type="predicted"/>
<keyword evidence="3" id="KW-1185">Reference proteome</keyword>
<feature type="compositionally biased region" description="Polar residues" evidence="1">
    <location>
        <begin position="425"/>
        <end position="445"/>
    </location>
</feature>
<evidence type="ECO:0008006" key="4">
    <source>
        <dbReference type="Google" id="ProtNLM"/>
    </source>
</evidence>
<evidence type="ECO:0000313" key="3">
    <source>
        <dbReference type="Proteomes" id="UP000245872"/>
    </source>
</evidence>
<dbReference type="Proteomes" id="UP000245872">
    <property type="component" value="Chromosome"/>
</dbReference>
<evidence type="ECO:0000313" key="2">
    <source>
        <dbReference type="EMBL" id="AWN82005.1"/>
    </source>
</evidence>
<feature type="region of interest" description="Disordered" evidence="1">
    <location>
        <begin position="416"/>
        <end position="445"/>
    </location>
</feature>
<dbReference type="AlphaFoldDB" id="A0A2Z3LHM5"/>
<protein>
    <recommendedName>
        <fullName evidence="4">Lipoprotein</fullName>
    </recommendedName>
</protein>
<gene>
    <name evidence="2" type="ORF">DK880_00694</name>
</gene>
<dbReference type="PROSITE" id="PS51257">
    <property type="entry name" value="PROKAR_LIPOPROTEIN"/>
    <property type="match status" value="1"/>
</dbReference>
<dbReference type="KEGG" id="cher:DK880_00694"/>
<dbReference type="EMBL" id="CP029619">
    <property type="protein sequence ID" value="AWN82005.1"/>
    <property type="molecule type" value="Genomic_DNA"/>
</dbReference>
<organism evidence="2 3">
    <name type="scientific">Candidatus Cardinium hertigii</name>
    <dbReference type="NCBI Taxonomy" id="247481"/>
    <lineage>
        <taxon>Bacteria</taxon>
        <taxon>Pseudomonadati</taxon>
        <taxon>Bacteroidota</taxon>
        <taxon>Cytophagia</taxon>
        <taxon>Cytophagales</taxon>
        <taxon>Amoebophilaceae</taxon>
        <taxon>Candidatus Cardinium</taxon>
    </lineage>
</organism>
<sequence>MENKVKMIRLWKFLIYYSFILVLIGCENVRSDQLGMQPQSKKEEATPTFLPGNTKKVESQKNINIITLLMLLGLLSAQLTPVNSLAIDQCAETWDKQKTQIEEIRTLLHKSFSTFLFATKDVDTTTLCSLEASDTTLQTCQNDCTDRLNKLATNEKIRTLMHRYNSTSNNNETTLYGRRNKIRIRKENGDNYPTVAFTYKKNGTVMFYGWKNLGPQHPYTYKSIPDEINKIWKKTSNNQTERIKQLEKLVALLMNLAYTNDSSNSISLIKPTLAKWCNERNQDAAMGLIEAIEQIVDLIEIEEKLQNLEPLPLPYATKDIINKSKYLIQENNLLLRIISDPYKRGCFPPEILNNANLQEMEQHYGKVTSNNCTTSQEFQDRSKIDEYVSKLLDIFVPQYQKDSLFKAENWTRWFPNRKKRHTGKQQKNSWMQHTGKQQKNSWMRR</sequence>